<feature type="signal peptide" evidence="1">
    <location>
        <begin position="1"/>
        <end position="25"/>
    </location>
</feature>
<protein>
    <recommendedName>
        <fullName evidence="4">LysM domain-containing protein</fullName>
    </recommendedName>
</protein>
<dbReference type="Gene3D" id="3.10.350.10">
    <property type="entry name" value="LysM domain"/>
    <property type="match status" value="1"/>
</dbReference>
<keyword evidence="1" id="KW-0732">Signal</keyword>
<comment type="caution">
    <text evidence="2">The sequence shown here is derived from an EMBL/GenBank/DDBJ whole genome shotgun (WGS) entry which is preliminary data.</text>
</comment>
<keyword evidence="3" id="KW-1185">Reference proteome</keyword>
<feature type="chain" id="PRO_5008898470" description="LysM domain-containing protein" evidence="1">
    <location>
        <begin position="26"/>
        <end position="125"/>
    </location>
</feature>
<dbReference type="AlphaFoldDB" id="A0A1D1VIT7"/>
<evidence type="ECO:0000313" key="2">
    <source>
        <dbReference type="EMBL" id="GAU99677.1"/>
    </source>
</evidence>
<dbReference type="InterPro" id="IPR036779">
    <property type="entry name" value="LysM_dom_sf"/>
</dbReference>
<evidence type="ECO:0008006" key="4">
    <source>
        <dbReference type="Google" id="ProtNLM"/>
    </source>
</evidence>
<dbReference type="Proteomes" id="UP000186922">
    <property type="component" value="Unassembled WGS sequence"/>
</dbReference>
<organism evidence="2 3">
    <name type="scientific">Ramazzottius varieornatus</name>
    <name type="common">Water bear</name>
    <name type="synonym">Tardigrade</name>
    <dbReference type="NCBI Taxonomy" id="947166"/>
    <lineage>
        <taxon>Eukaryota</taxon>
        <taxon>Metazoa</taxon>
        <taxon>Ecdysozoa</taxon>
        <taxon>Tardigrada</taxon>
        <taxon>Eutardigrada</taxon>
        <taxon>Parachela</taxon>
        <taxon>Hypsibioidea</taxon>
        <taxon>Ramazzottiidae</taxon>
        <taxon>Ramazzottius</taxon>
    </lineage>
</organism>
<name>A0A1D1VIT7_RAMVA</name>
<reference evidence="2 3" key="1">
    <citation type="journal article" date="2016" name="Nat. Commun.">
        <title>Extremotolerant tardigrade genome and improved radiotolerance of human cultured cells by tardigrade-unique protein.</title>
        <authorList>
            <person name="Hashimoto T."/>
            <person name="Horikawa D.D."/>
            <person name="Saito Y."/>
            <person name="Kuwahara H."/>
            <person name="Kozuka-Hata H."/>
            <person name="Shin-I T."/>
            <person name="Minakuchi Y."/>
            <person name="Ohishi K."/>
            <person name="Motoyama A."/>
            <person name="Aizu T."/>
            <person name="Enomoto A."/>
            <person name="Kondo K."/>
            <person name="Tanaka S."/>
            <person name="Hara Y."/>
            <person name="Koshikawa S."/>
            <person name="Sagara H."/>
            <person name="Miura T."/>
            <person name="Yokobori S."/>
            <person name="Miyagawa K."/>
            <person name="Suzuki Y."/>
            <person name="Kubo T."/>
            <person name="Oyama M."/>
            <person name="Kohara Y."/>
            <person name="Fujiyama A."/>
            <person name="Arakawa K."/>
            <person name="Katayama T."/>
            <person name="Toyoda A."/>
            <person name="Kunieda T."/>
        </authorList>
    </citation>
    <scope>NUCLEOTIDE SEQUENCE [LARGE SCALE GENOMIC DNA]</scope>
    <source>
        <strain evidence="2 3">YOKOZUNA-1</strain>
    </source>
</reference>
<proteinExistence type="predicted"/>
<gene>
    <name evidence="2" type="primary">RvY_10638-1</name>
    <name evidence="2" type="synonym">RvY_10638.1</name>
    <name evidence="2" type="ORF">RvY_10638</name>
</gene>
<evidence type="ECO:0000313" key="3">
    <source>
        <dbReference type="Proteomes" id="UP000186922"/>
    </source>
</evidence>
<sequence length="125" mass="13065">MAHLTSSVLLLSFCVCVTFLGEASSQQSSGSRYSNQQSPYGSNGGGMMSNVLCSRGALSRKGETCTSVAAQNGLTKDLISKVPSYNPGIDCSRILPTGSCICLGTMSMAAAQTPFDLRTCKYMNG</sequence>
<evidence type="ECO:0000256" key="1">
    <source>
        <dbReference type="SAM" id="SignalP"/>
    </source>
</evidence>
<dbReference type="EMBL" id="BDGG01000005">
    <property type="protein sequence ID" value="GAU99677.1"/>
    <property type="molecule type" value="Genomic_DNA"/>
</dbReference>
<accession>A0A1D1VIT7</accession>